<dbReference type="GO" id="GO:0005789">
    <property type="term" value="C:endoplasmic reticulum membrane"/>
    <property type="evidence" value="ECO:0007669"/>
    <property type="project" value="UniProtKB-SubCell"/>
</dbReference>
<evidence type="ECO:0000256" key="5">
    <source>
        <dbReference type="ARBA" id="ARBA00022989"/>
    </source>
</evidence>
<protein>
    <submittedName>
        <fullName evidence="12">Protein RIC-3 isoform X1</fullName>
    </submittedName>
</protein>
<name>A0AA97IXI4_EUBMA</name>
<dbReference type="GO" id="GO:0034394">
    <property type="term" value="P:protein localization to cell surface"/>
    <property type="evidence" value="ECO:0007669"/>
    <property type="project" value="TreeGrafter"/>
</dbReference>
<evidence type="ECO:0000256" key="7">
    <source>
        <dbReference type="SAM" id="Coils"/>
    </source>
</evidence>
<accession>A0AA97IXI4</accession>
<dbReference type="KEGG" id="emc:129324304"/>
<evidence type="ECO:0000256" key="2">
    <source>
        <dbReference type="ARBA" id="ARBA00008538"/>
    </source>
</evidence>
<dbReference type="Proteomes" id="UP001190640">
    <property type="component" value="Chromosome 2"/>
</dbReference>
<keyword evidence="11" id="KW-1185">Reference proteome</keyword>
<feature type="transmembrane region" description="Helical" evidence="9">
    <location>
        <begin position="6"/>
        <end position="28"/>
    </location>
</feature>
<comment type="subcellular location">
    <subcellularLocation>
        <location evidence="1">Endoplasmic reticulum membrane</location>
    </subcellularLocation>
</comment>
<evidence type="ECO:0000256" key="4">
    <source>
        <dbReference type="ARBA" id="ARBA00022824"/>
    </source>
</evidence>
<dbReference type="InterPro" id="IPR026160">
    <property type="entry name" value="Ric3"/>
</dbReference>
<evidence type="ECO:0000313" key="12">
    <source>
        <dbReference type="RefSeq" id="XP_054827452.1"/>
    </source>
</evidence>
<evidence type="ECO:0000256" key="6">
    <source>
        <dbReference type="ARBA" id="ARBA00023136"/>
    </source>
</evidence>
<dbReference type="AlphaFoldDB" id="A0AA97IXI4"/>
<evidence type="ECO:0000313" key="11">
    <source>
        <dbReference type="Proteomes" id="UP001190640"/>
    </source>
</evidence>
<dbReference type="CTD" id="79608"/>
<reference evidence="12" key="1">
    <citation type="submission" date="2025-08" db="UniProtKB">
        <authorList>
            <consortium name="RefSeq"/>
        </authorList>
    </citation>
    <scope>IDENTIFICATION</scope>
    <source>
        <tissue evidence="12">Blood</tissue>
    </source>
</reference>
<proteinExistence type="inferred from homology"/>
<dbReference type="PANTHER" id="PTHR21723">
    <property type="entry name" value="RESISTANCE TO INHIBITORS OF CHOLINESTERASE PROTEIN 3 RIC3"/>
    <property type="match status" value="1"/>
</dbReference>
<dbReference type="Pfam" id="PF15361">
    <property type="entry name" value="RIC3"/>
    <property type="match status" value="1"/>
</dbReference>
<evidence type="ECO:0000259" key="10">
    <source>
        <dbReference type="Pfam" id="PF15361"/>
    </source>
</evidence>
<evidence type="ECO:0000256" key="1">
    <source>
        <dbReference type="ARBA" id="ARBA00004586"/>
    </source>
</evidence>
<feature type="transmembrane region" description="Helical" evidence="9">
    <location>
        <begin position="107"/>
        <end position="128"/>
    </location>
</feature>
<dbReference type="GeneID" id="129324304"/>
<feature type="domain" description="Resistance to inhibitors of cholinesterase protein 3 N-terminal" evidence="10">
    <location>
        <begin position="15"/>
        <end position="179"/>
    </location>
</feature>
<dbReference type="GO" id="GO:0043005">
    <property type="term" value="C:neuron projection"/>
    <property type="evidence" value="ECO:0007669"/>
    <property type="project" value="TreeGrafter"/>
</dbReference>
<dbReference type="GO" id="GO:0043025">
    <property type="term" value="C:neuronal cell body"/>
    <property type="evidence" value="ECO:0007669"/>
    <property type="project" value="TreeGrafter"/>
</dbReference>
<gene>
    <name evidence="12" type="primary">RIC3</name>
</gene>
<feature type="region of interest" description="Disordered" evidence="8">
    <location>
        <begin position="381"/>
        <end position="416"/>
    </location>
</feature>
<keyword evidence="6 9" id="KW-0472">Membrane</keyword>
<dbReference type="InterPro" id="IPR032763">
    <property type="entry name" value="RIC3_N"/>
</dbReference>
<dbReference type="RefSeq" id="XP_054827452.1">
    <property type="nucleotide sequence ID" value="XM_054971477.1"/>
</dbReference>
<evidence type="ECO:0000256" key="3">
    <source>
        <dbReference type="ARBA" id="ARBA00022692"/>
    </source>
</evidence>
<dbReference type="GO" id="GO:0007271">
    <property type="term" value="P:synaptic transmission, cholinergic"/>
    <property type="evidence" value="ECO:0007669"/>
    <property type="project" value="TreeGrafter"/>
</dbReference>
<dbReference type="PANTHER" id="PTHR21723:SF3">
    <property type="entry name" value="PROTEIN RIC-3"/>
    <property type="match status" value="1"/>
</dbReference>
<keyword evidence="7" id="KW-0175">Coiled coil</keyword>
<organism evidence="11 12">
    <name type="scientific">Eublepharis macularius</name>
    <name type="common">Leopard gecko</name>
    <name type="synonym">Cyrtodactylus macularius</name>
    <dbReference type="NCBI Taxonomy" id="481883"/>
    <lineage>
        <taxon>Eukaryota</taxon>
        <taxon>Metazoa</taxon>
        <taxon>Chordata</taxon>
        <taxon>Craniata</taxon>
        <taxon>Vertebrata</taxon>
        <taxon>Euteleostomi</taxon>
        <taxon>Lepidosauria</taxon>
        <taxon>Squamata</taxon>
        <taxon>Bifurcata</taxon>
        <taxon>Gekkota</taxon>
        <taxon>Eublepharidae</taxon>
        <taxon>Eublepharinae</taxon>
        <taxon>Eublepharis</taxon>
    </lineage>
</organism>
<sequence length="416" mass="45970">MAYATFWKVAAASCLILCVSLLLPKLFLSRGWFRQQEFGTTALPPTTTEGKTSRLSPTMQHQVSPEIRPPATSFPRSHLAEAVAKAKGGGGGIGGGGGGSSGSGRGLVGQVIPIYGFGILLYILYILFKLSSKGKITTAERKCPPSAPGTVNRKITDYELAQLQDKLRQTEEAMEKLINRVGPNCERKMATVCTGESQHTQSSAQNATTDQEKRLLQQLREITKVMKEGKLIDGISPEKEAEEAAYMQDWEGYPEETYPVYDNSDCLKHRRDTVLLEYPDPRQPSAEELAERMEFVDDEDCACSETLLSALATVNDKLVSRQEENHQTTFTDHCQAGQNFEKCHCCHYEEDDPAVIAENATFSFESCSETEELAQEELLVDSDLENTAPKDQNDATPDKIGMLRKRTTRGLEVLGK</sequence>
<evidence type="ECO:0000256" key="9">
    <source>
        <dbReference type="SAM" id="Phobius"/>
    </source>
</evidence>
<feature type="coiled-coil region" evidence="7">
    <location>
        <begin position="153"/>
        <end position="180"/>
    </location>
</feature>
<comment type="similarity">
    <text evidence="2">Belongs to the ric-3 family.</text>
</comment>
<keyword evidence="5 9" id="KW-1133">Transmembrane helix</keyword>
<keyword evidence="3 9" id="KW-0812">Transmembrane</keyword>
<dbReference type="GO" id="GO:0045202">
    <property type="term" value="C:synapse"/>
    <property type="evidence" value="ECO:0007669"/>
    <property type="project" value="GOC"/>
</dbReference>
<keyword evidence="4" id="KW-0256">Endoplasmic reticulum</keyword>
<evidence type="ECO:0000256" key="8">
    <source>
        <dbReference type="SAM" id="MobiDB-lite"/>
    </source>
</evidence>